<accession>A0ABT9NY13</accession>
<comment type="function">
    <text evidence="9 10">Fluoride-specific ion channel. Important for reducing fluoride concentration in the cell, thus reducing its toxicity.</text>
</comment>
<comment type="subcellular location">
    <subcellularLocation>
        <location evidence="1 10">Cell membrane</location>
        <topology evidence="1 10">Multi-pass membrane protein</topology>
    </subcellularLocation>
</comment>
<keyword evidence="10" id="KW-0406">Ion transport</keyword>
<dbReference type="InterPro" id="IPR003691">
    <property type="entry name" value="FluC"/>
</dbReference>
<feature type="binding site" evidence="10">
    <location>
        <position position="76"/>
    </location>
    <ligand>
        <name>Na(+)</name>
        <dbReference type="ChEBI" id="CHEBI:29101"/>
        <note>structural</note>
    </ligand>
</feature>
<keyword evidence="4 10" id="KW-1133">Transmembrane helix</keyword>
<dbReference type="HAMAP" id="MF_00454">
    <property type="entry name" value="FluC"/>
    <property type="match status" value="1"/>
</dbReference>
<organism evidence="11 12">
    <name type="scientific">Kineosporia succinea</name>
    <dbReference type="NCBI Taxonomy" id="84632"/>
    <lineage>
        <taxon>Bacteria</taxon>
        <taxon>Bacillati</taxon>
        <taxon>Actinomycetota</taxon>
        <taxon>Actinomycetes</taxon>
        <taxon>Kineosporiales</taxon>
        <taxon>Kineosporiaceae</taxon>
        <taxon>Kineosporia</taxon>
    </lineage>
</organism>
<comment type="caution">
    <text evidence="11">The sequence shown here is derived from an EMBL/GenBank/DDBJ whole genome shotgun (WGS) entry which is preliminary data.</text>
</comment>
<keyword evidence="3 10" id="KW-0812">Transmembrane</keyword>
<keyword evidence="5 10" id="KW-0472">Membrane</keyword>
<evidence type="ECO:0000313" key="11">
    <source>
        <dbReference type="EMBL" id="MDP9824735.1"/>
    </source>
</evidence>
<keyword evidence="10" id="KW-0813">Transport</keyword>
<keyword evidence="10" id="KW-0915">Sodium</keyword>
<dbReference type="PANTHER" id="PTHR28259:SF1">
    <property type="entry name" value="FLUORIDE EXPORT PROTEIN 1-RELATED"/>
    <property type="match status" value="1"/>
</dbReference>
<sequence length="123" mass="12506">MIPLMVALGAAIGAPSRYLLDRWVQRRFPSTLPLGTLVINLSGSAVLGLLMGLVAGGRIGSAALAAGGTGWCGAFTTYSTFSFETVKLVRARRVGPATGYVVASVVGGLLLAWGGVELGLALS</sequence>
<evidence type="ECO:0000256" key="7">
    <source>
        <dbReference type="ARBA" id="ARBA00035120"/>
    </source>
</evidence>
<comment type="catalytic activity">
    <reaction evidence="8">
        <text>fluoride(in) = fluoride(out)</text>
        <dbReference type="Rhea" id="RHEA:76159"/>
        <dbReference type="ChEBI" id="CHEBI:17051"/>
    </reaction>
    <physiologicalReaction direction="left-to-right" evidence="8">
        <dbReference type="Rhea" id="RHEA:76160"/>
    </physiologicalReaction>
</comment>
<dbReference type="NCBIfam" id="TIGR00494">
    <property type="entry name" value="crcB"/>
    <property type="match status" value="1"/>
</dbReference>
<evidence type="ECO:0000256" key="2">
    <source>
        <dbReference type="ARBA" id="ARBA00022475"/>
    </source>
</evidence>
<dbReference type="Pfam" id="PF02537">
    <property type="entry name" value="CRCB"/>
    <property type="match status" value="1"/>
</dbReference>
<evidence type="ECO:0000256" key="8">
    <source>
        <dbReference type="ARBA" id="ARBA00035585"/>
    </source>
</evidence>
<evidence type="ECO:0000256" key="9">
    <source>
        <dbReference type="ARBA" id="ARBA00049940"/>
    </source>
</evidence>
<keyword evidence="12" id="KW-1185">Reference proteome</keyword>
<evidence type="ECO:0000256" key="5">
    <source>
        <dbReference type="ARBA" id="ARBA00023136"/>
    </source>
</evidence>
<evidence type="ECO:0000256" key="4">
    <source>
        <dbReference type="ARBA" id="ARBA00022989"/>
    </source>
</evidence>
<dbReference type="EMBL" id="JAUSQZ010000001">
    <property type="protein sequence ID" value="MDP9824735.1"/>
    <property type="molecule type" value="Genomic_DNA"/>
</dbReference>
<name>A0ABT9NY13_9ACTN</name>
<dbReference type="RefSeq" id="WP_307237792.1">
    <property type="nucleotide sequence ID" value="NZ_JAUSQZ010000001.1"/>
</dbReference>
<comment type="similarity">
    <text evidence="7 10">Belongs to the fluoride channel Fluc/FEX (TC 1.A.43) family.</text>
</comment>
<feature type="transmembrane region" description="Helical" evidence="10">
    <location>
        <begin position="62"/>
        <end position="81"/>
    </location>
</feature>
<keyword evidence="2 10" id="KW-1003">Cell membrane</keyword>
<gene>
    <name evidence="10" type="primary">fluC</name>
    <name evidence="10" type="synonym">crcB</name>
    <name evidence="11" type="ORF">J2S57_000484</name>
</gene>
<keyword evidence="6 10" id="KW-0407">Ion channel</keyword>
<feature type="binding site" evidence="10">
    <location>
        <position position="73"/>
    </location>
    <ligand>
        <name>Na(+)</name>
        <dbReference type="ChEBI" id="CHEBI:29101"/>
        <note>structural</note>
    </ligand>
</feature>
<dbReference type="PANTHER" id="PTHR28259">
    <property type="entry name" value="FLUORIDE EXPORT PROTEIN 1-RELATED"/>
    <property type="match status" value="1"/>
</dbReference>
<comment type="activity regulation">
    <text evidence="10">Na(+) is not transported, but it plays an essential structural role and its presence is essential for fluoride channel function.</text>
</comment>
<reference evidence="11 12" key="1">
    <citation type="submission" date="2023-07" db="EMBL/GenBank/DDBJ databases">
        <title>Sequencing the genomes of 1000 actinobacteria strains.</title>
        <authorList>
            <person name="Klenk H.-P."/>
        </authorList>
    </citation>
    <scope>NUCLEOTIDE SEQUENCE [LARGE SCALE GENOMIC DNA]</scope>
    <source>
        <strain evidence="11 12">DSM 44388</strain>
    </source>
</reference>
<keyword evidence="10" id="KW-0479">Metal-binding</keyword>
<evidence type="ECO:0000256" key="3">
    <source>
        <dbReference type="ARBA" id="ARBA00022692"/>
    </source>
</evidence>
<dbReference type="Proteomes" id="UP001235712">
    <property type="component" value="Unassembled WGS sequence"/>
</dbReference>
<evidence type="ECO:0000256" key="10">
    <source>
        <dbReference type="HAMAP-Rule" id="MF_00454"/>
    </source>
</evidence>
<protein>
    <recommendedName>
        <fullName evidence="10">Fluoride-specific ion channel FluC</fullName>
    </recommendedName>
</protein>
<evidence type="ECO:0000256" key="1">
    <source>
        <dbReference type="ARBA" id="ARBA00004651"/>
    </source>
</evidence>
<evidence type="ECO:0000256" key="6">
    <source>
        <dbReference type="ARBA" id="ARBA00023303"/>
    </source>
</evidence>
<evidence type="ECO:0000313" key="12">
    <source>
        <dbReference type="Proteomes" id="UP001235712"/>
    </source>
</evidence>
<feature type="transmembrane region" description="Helical" evidence="10">
    <location>
        <begin position="37"/>
        <end position="55"/>
    </location>
</feature>
<proteinExistence type="inferred from homology"/>
<feature type="transmembrane region" description="Helical" evidence="10">
    <location>
        <begin position="101"/>
        <end position="122"/>
    </location>
</feature>